<sequence>MSSTNLKFVNIPKLLKDRSNWITYKAQMVNHFAAKRLTRHLNGSTRKPKIPWPEKDSQYFIRKSTIATTEEQLEKYKVELDLYKQKQAQAREAIYKTVSCFVFLEIKGKAMTALVWQKLTTMHEKKGIMMYTNTLAKLVASQYVKDSNMHIHITAYNKESK</sequence>
<accession>A0ACB8H5Q8</accession>
<keyword evidence="2" id="KW-1185">Reference proteome</keyword>
<dbReference type="Proteomes" id="UP000664032">
    <property type="component" value="Unassembled WGS sequence"/>
</dbReference>
<gene>
    <name evidence="1" type="ORF">JR316_0005137</name>
</gene>
<evidence type="ECO:0000313" key="2">
    <source>
        <dbReference type="Proteomes" id="UP000664032"/>
    </source>
</evidence>
<comment type="caution">
    <text evidence="1">The sequence shown here is derived from an EMBL/GenBank/DDBJ whole genome shotgun (WGS) entry which is preliminary data.</text>
</comment>
<dbReference type="EMBL" id="JAFIQS020000004">
    <property type="protein sequence ID" value="KAH9483037.1"/>
    <property type="molecule type" value="Genomic_DNA"/>
</dbReference>
<protein>
    <submittedName>
        <fullName evidence="1">Uncharacterized protein</fullName>
    </submittedName>
</protein>
<reference evidence="1" key="1">
    <citation type="submission" date="2021-10" db="EMBL/GenBank/DDBJ databases">
        <title>Psilocybe cubensis genome.</title>
        <authorList>
            <person name="Mckernan K.J."/>
            <person name="Crawford S."/>
            <person name="Trippe A."/>
            <person name="Kane L.T."/>
            <person name="Mclaughlin S."/>
        </authorList>
    </citation>
    <scope>NUCLEOTIDE SEQUENCE</scope>
    <source>
        <strain evidence="1">MGC-MH-2018</strain>
    </source>
</reference>
<organism evidence="1 2">
    <name type="scientific">Psilocybe cubensis</name>
    <name type="common">Psychedelic mushroom</name>
    <name type="synonym">Stropharia cubensis</name>
    <dbReference type="NCBI Taxonomy" id="181762"/>
    <lineage>
        <taxon>Eukaryota</taxon>
        <taxon>Fungi</taxon>
        <taxon>Dikarya</taxon>
        <taxon>Basidiomycota</taxon>
        <taxon>Agaricomycotina</taxon>
        <taxon>Agaricomycetes</taxon>
        <taxon>Agaricomycetidae</taxon>
        <taxon>Agaricales</taxon>
        <taxon>Agaricineae</taxon>
        <taxon>Strophariaceae</taxon>
        <taxon>Psilocybe</taxon>
    </lineage>
</organism>
<name>A0ACB8H5Q8_PSICU</name>
<proteinExistence type="predicted"/>
<evidence type="ECO:0000313" key="1">
    <source>
        <dbReference type="EMBL" id="KAH9483037.1"/>
    </source>
</evidence>